<dbReference type="PANTHER" id="PTHR37490">
    <property type="entry name" value="EXPRESSED PROTEIN"/>
    <property type="match status" value="1"/>
</dbReference>
<dbReference type="Proteomes" id="UP001390339">
    <property type="component" value="Unassembled WGS sequence"/>
</dbReference>
<protein>
    <submittedName>
        <fullName evidence="2">Uncharacterized protein</fullName>
    </submittedName>
</protein>
<comment type="caution">
    <text evidence="2">The sequence shown here is derived from an EMBL/GenBank/DDBJ whole genome shotgun (WGS) entry which is preliminary data.</text>
</comment>
<keyword evidence="1" id="KW-0812">Transmembrane</keyword>
<reference evidence="2 3" key="1">
    <citation type="journal article" date="2024" name="IMA Fungus">
        <title>Apiospora arundinis, a panoply of carbohydrate-active enzymes and secondary metabolites.</title>
        <authorList>
            <person name="Sorensen T."/>
            <person name="Petersen C."/>
            <person name="Muurmann A.T."/>
            <person name="Christiansen J.V."/>
            <person name="Brundto M.L."/>
            <person name="Overgaard C.K."/>
            <person name="Boysen A.T."/>
            <person name="Wollenberg R.D."/>
            <person name="Larsen T.O."/>
            <person name="Sorensen J.L."/>
            <person name="Nielsen K.L."/>
            <person name="Sondergaard T.E."/>
        </authorList>
    </citation>
    <scope>NUCLEOTIDE SEQUENCE [LARGE SCALE GENOMIC DNA]</scope>
    <source>
        <strain evidence="2 3">AAU 773</strain>
    </source>
</reference>
<dbReference type="Pfam" id="PF11913">
    <property type="entry name" value="DUF3431"/>
    <property type="match status" value="1"/>
</dbReference>
<evidence type="ECO:0000313" key="3">
    <source>
        <dbReference type="Proteomes" id="UP001390339"/>
    </source>
</evidence>
<accession>A0ABR2II99</accession>
<evidence type="ECO:0000256" key="1">
    <source>
        <dbReference type="SAM" id="Phobius"/>
    </source>
</evidence>
<name>A0ABR2II99_9PEZI</name>
<evidence type="ECO:0000313" key="2">
    <source>
        <dbReference type="EMBL" id="KAK8863046.1"/>
    </source>
</evidence>
<keyword evidence="1" id="KW-1133">Transmembrane helix</keyword>
<feature type="transmembrane region" description="Helical" evidence="1">
    <location>
        <begin position="7"/>
        <end position="29"/>
    </location>
</feature>
<gene>
    <name evidence="2" type="ORF">PGQ11_009281</name>
</gene>
<dbReference type="EMBL" id="JAPCWZ010000005">
    <property type="protein sequence ID" value="KAK8863046.1"/>
    <property type="molecule type" value="Genomic_DNA"/>
</dbReference>
<proteinExistence type="predicted"/>
<keyword evidence="1" id="KW-0472">Membrane</keyword>
<dbReference type="PANTHER" id="PTHR37490:SF3">
    <property type="entry name" value="DUF3431 DOMAIN CONTAINING PROTEIN"/>
    <property type="match status" value="1"/>
</dbReference>
<organism evidence="2 3">
    <name type="scientific">Apiospora arundinis</name>
    <dbReference type="NCBI Taxonomy" id="335852"/>
    <lineage>
        <taxon>Eukaryota</taxon>
        <taxon>Fungi</taxon>
        <taxon>Dikarya</taxon>
        <taxon>Ascomycota</taxon>
        <taxon>Pezizomycotina</taxon>
        <taxon>Sordariomycetes</taxon>
        <taxon>Xylariomycetidae</taxon>
        <taxon>Amphisphaeriales</taxon>
        <taxon>Apiosporaceae</taxon>
        <taxon>Apiospora</taxon>
    </lineage>
</organism>
<sequence length="330" mass="37509">MVPARPVLVRVVVACAVLVCFSWFIASLYPGFPSFAPSESVVAIPLPHQRPKAREIDIVVASVKSDNTTWFHQHLPPQWQKSIYVVNDPKAPLTVPQNKGREAMVYLTHIVNNYDDLSDNLLFFHASRFAWHNDDPDYDGLATLQNFQFPYLREMGYVNLRCVWVIGCPAEIRPMEDAVTDDEMVVRRRGAPTAKEVYKDAFEQLLPGHPVPEVVAVSCCSQFAVTKEMIRRRPRADYIHFLQWLLNTPLEDALSGRVFEFAWHIIFDQEAVHCPSAEDCYCKVWGKCGLNCTESECDGRYTLPPVSTLPVGWPLVGWDKEERPFSGPSL</sequence>
<keyword evidence="3" id="KW-1185">Reference proteome</keyword>
<dbReference type="InterPro" id="IPR021838">
    <property type="entry name" value="DUF3431"/>
</dbReference>